<gene>
    <name evidence="1" type="ORF">MLD38_016583</name>
</gene>
<organism evidence="1 2">
    <name type="scientific">Melastoma candidum</name>
    <dbReference type="NCBI Taxonomy" id="119954"/>
    <lineage>
        <taxon>Eukaryota</taxon>
        <taxon>Viridiplantae</taxon>
        <taxon>Streptophyta</taxon>
        <taxon>Embryophyta</taxon>
        <taxon>Tracheophyta</taxon>
        <taxon>Spermatophyta</taxon>
        <taxon>Magnoliopsida</taxon>
        <taxon>eudicotyledons</taxon>
        <taxon>Gunneridae</taxon>
        <taxon>Pentapetalae</taxon>
        <taxon>rosids</taxon>
        <taxon>malvids</taxon>
        <taxon>Myrtales</taxon>
        <taxon>Melastomataceae</taxon>
        <taxon>Melastomatoideae</taxon>
        <taxon>Melastomateae</taxon>
        <taxon>Melastoma</taxon>
    </lineage>
</organism>
<name>A0ACB9QM89_9MYRT</name>
<sequence length="237" mass="25922">MNGACRSPSVRLASLIAGGARRAFFSTSSRIPQHGAIQSRSSGSGMLGIQNGGSWSVKSFSAPCFLGFKRLEHSSAPEDESRTSNTTVDFVRRIIQEDGNRTRGGFSSSRRNADVDIDIVHFKLMKNNTFVTVTDSKGNKKIGASAGCLPEMRGGPKMSRYAAEATAEHVGKMSRSLGLKSVVMRVNGFTHFSKKKQAIMSWREGFMNSQGDHPIISLEDTTRLPHNGCRLPKKRRI</sequence>
<dbReference type="Proteomes" id="UP001057402">
    <property type="component" value="Chromosome 5"/>
</dbReference>
<protein>
    <submittedName>
        <fullName evidence="1">Uncharacterized protein</fullName>
    </submittedName>
</protein>
<proteinExistence type="predicted"/>
<reference evidence="2" key="1">
    <citation type="journal article" date="2023" name="Front. Plant Sci.">
        <title>Chromosomal-level genome assembly of Melastoma candidum provides insights into trichome evolution.</title>
        <authorList>
            <person name="Zhong Y."/>
            <person name="Wu W."/>
            <person name="Sun C."/>
            <person name="Zou P."/>
            <person name="Liu Y."/>
            <person name="Dai S."/>
            <person name="Zhou R."/>
        </authorList>
    </citation>
    <scope>NUCLEOTIDE SEQUENCE [LARGE SCALE GENOMIC DNA]</scope>
</reference>
<comment type="caution">
    <text evidence="1">The sequence shown here is derived from an EMBL/GenBank/DDBJ whole genome shotgun (WGS) entry which is preliminary data.</text>
</comment>
<dbReference type="EMBL" id="CM042884">
    <property type="protein sequence ID" value="KAI4367962.1"/>
    <property type="molecule type" value="Genomic_DNA"/>
</dbReference>
<evidence type="ECO:0000313" key="1">
    <source>
        <dbReference type="EMBL" id="KAI4367962.1"/>
    </source>
</evidence>
<accession>A0ACB9QM89</accession>
<keyword evidence="2" id="KW-1185">Reference proteome</keyword>
<evidence type="ECO:0000313" key="2">
    <source>
        <dbReference type="Proteomes" id="UP001057402"/>
    </source>
</evidence>